<gene>
    <name evidence="2" type="ORF">TCM_041802</name>
</gene>
<dbReference type="HOGENOM" id="CLU_1135208_0_0_1"/>
<accession>A0A061GWX1</accession>
<feature type="region of interest" description="Disordered" evidence="1">
    <location>
        <begin position="62"/>
        <end position="86"/>
    </location>
</feature>
<sequence length="245" mass="28154">MFTVNLGLNGRRVGAHGRQWTFTPSTYPIICLSVSSLNPFSIGKFPGFVTVIQPLASTALNRPHEASSDGPFAEILHQPEDDHEDPPYDILSRGQGGYMIRPVGPTFIFLSYLSPPVHSLPIKNQTLIPRAVDTWSNVYRPRGILPFGKSTFEGMMCRDFAEAAPIKFLPITQLSLFWFFVHLFISFIDSIFRSHVRTCEVQSARYGRGHVVGLGDTRRWWRWWKGQAERRESVTNFRWIELRWR</sequence>
<evidence type="ECO:0000313" key="3">
    <source>
        <dbReference type="Proteomes" id="UP000026915"/>
    </source>
</evidence>
<dbReference type="Gramene" id="EOY33986">
    <property type="protein sequence ID" value="EOY33986"/>
    <property type="gene ID" value="TCM_041802"/>
</dbReference>
<protein>
    <submittedName>
        <fullName evidence="2">Uncharacterized protein</fullName>
    </submittedName>
</protein>
<name>A0A061GWX1_THECC</name>
<proteinExistence type="predicted"/>
<dbReference type="InParanoid" id="A0A061GWX1"/>
<evidence type="ECO:0000313" key="2">
    <source>
        <dbReference type="EMBL" id="EOY33986.1"/>
    </source>
</evidence>
<keyword evidence="3" id="KW-1185">Reference proteome</keyword>
<evidence type="ECO:0000256" key="1">
    <source>
        <dbReference type="SAM" id="MobiDB-lite"/>
    </source>
</evidence>
<reference evidence="2 3" key="1">
    <citation type="journal article" date="2013" name="Genome Biol.">
        <title>The genome sequence of the most widely cultivated cacao type and its use to identify candidate genes regulating pod color.</title>
        <authorList>
            <person name="Motamayor J.C."/>
            <person name="Mockaitis K."/>
            <person name="Schmutz J."/>
            <person name="Haiminen N."/>
            <person name="Iii D.L."/>
            <person name="Cornejo O."/>
            <person name="Findley S.D."/>
            <person name="Zheng P."/>
            <person name="Utro F."/>
            <person name="Royaert S."/>
            <person name="Saski C."/>
            <person name="Jenkins J."/>
            <person name="Podicheti R."/>
            <person name="Zhao M."/>
            <person name="Scheffler B.E."/>
            <person name="Stack J.C."/>
            <person name="Feltus F.A."/>
            <person name="Mustiga G.M."/>
            <person name="Amores F."/>
            <person name="Phillips W."/>
            <person name="Marelli J.P."/>
            <person name="May G.D."/>
            <person name="Shapiro H."/>
            <person name="Ma J."/>
            <person name="Bustamante C.D."/>
            <person name="Schnell R.J."/>
            <person name="Main D."/>
            <person name="Gilbert D."/>
            <person name="Parida L."/>
            <person name="Kuhn D.N."/>
        </authorList>
    </citation>
    <scope>NUCLEOTIDE SEQUENCE [LARGE SCALE GENOMIC DNA]</scope>
    <source>
        <strain evidence="3">cv. Matina 1-6</strain>
    </source>
</reference>
<dbReference type="Proteomes" id="UP000026915">
    <property type="component" value="Chromosome 9"/>
</dbReference>
<dbReference type="AlphaFoldDB" id="A0A061GWX1"/>
<organism evidence="2 3">
    <name type="scientific">Theobroma cacao</name>
    <name type="common">Cacao</name>
    <name type="synonym">Cocoa</name>
    <dbReference type="NCBI Taxonomy" id="3641"/>
    <lineage>
        <taxon>Eukaryota</taxon>
        <taxon>Viridiplantae</taxon>
        <taxon>Streptophyta</taxon>
        <taxon>Embryophyta</taxon>
        <taxon>Tracheophyta</taxon>
        <taxon>Spermatophyta</taxon>
        <taxon>Magnoliopsida</taxon>
        <taxon>eudicotyledons</taxon>
        <taxon>Gunneridae</taxon>
        <taxon>Pentapetalae</taxon>
        <taxon>rosids</taxon>
        <taxon>malvids</taxon>
        <taxon>Malvales</taxon>
        <taxon>Malvaceae</taxon>
        <taxon>Byttnerioideae</taxon>
        <taxon>Theobroma</taxon>
    </lineage>
</organism>
<dbReference type="EMBL" id="CM001887">
    <property type="protein sequence ID" value="EOY33986.1"/>
    <property type="molecule type" value="Genomic_DNA"/>
</dbReference>